<dbReference type="Gene3D" id="1.10.10.10">
    <property type="entry name" value="Winged helix-like DNA-binding domain superfamily/Winged helix DNA-binding domain"/>
    <property type="match status" value="1"/>
</dbReference>
<evidence type="ECO:0000256" key="2">
    <source>
        <dbReference type="ARBA" id="ARBA00023015"/>
    </source>
</evidence>
<dbReference type="Pfam" id="PF03466">
    <property type="entry name" value="LysR_substrate"/>
    <property type="match status" value="1"/>
</dbReference>
<proteinExistence type="inferred from homology"/>
<dbReference type="CDD" id="cd08417">
    <property type="entry name" value="PBP2_Nitroaromatics_like"/>
    <property type="match status" value="1"/>
</dbReference>
<keyword evidence="2" id="KW-0805">Transcription regulation</keyword>
<protein>
    <submittedName>
        <fullName evidence="6">LysR family transcriptional regulator</fullName>
    </submittedName>
</protein>
<sequence>MVFDAIMTEGSITRAANRLAMTQPAVSNALSRMRVAWKDELFVKDGRGVQPTAYARNLWTQIRDPLRLLEEAVDPEQFDPATAKRTFRVVVSDIMVNIIWAPLRKHLEQHAPNVNVYAIPNTIINNESVLHDAEVDLVCGTPMVVDTVLRSEFLFNPRYVCVMRPEHPLATPSLSLDAFLSADHVLVSMSGDTTGLTDVALLQMGLQRRVAMTVNHFSAVAPLVKSSDLISVVPSMAVDREIFNGELAVYETPVNMQYNQIGMLWHKRQDNDQGLIWLRRLIGDIVKDSANDHFSRLEKCCRKGNCPSRPGNSAAYLTEVS</sequence>
<evidence type="ECO:0000256" key="3">
    <source>
        <dbReference type="ARBA" id="ARBA00023125"/>
    </source>
</evidence>
<dbReference type="InterPro" id="IPR036388">
    <property type="entry name" value="WH-like_DNA-bd_sf"/>
</dbReference>
<dbReference type="PROSITE" id="PS50931">
    <property type="entry name" value="HTH_LYSR"/>
    <property type="match status" value="1"/>
</dbReference>
<accession>A0A975DJK8</accession>
<evidence type="ECO:0000313" key="6">
    <source>
        <dbReference type="EMBL" id="QTH72930.1"/>
    </source>
</evidence>
<dbReference type="AlphaFoldDB" id="A0A975DJK8"/>
<dbReference type="PANTHER" id="PTHR30118:SF6">
    <property type="entry name" value="HTH-TYPE TRANSCRIPTIONAL REGULATOR LEUO"/>
    <property type="match status" value="1"/>
</dbReference>
<gene>
    <name evidence="6" type="ORF">J5O05_15845</name>
</gene>
<dbReference type="InterPro" id="IPR036390">
    <property type="entry name" value="WH_DNA-bd_sf"/>
</dbReference>
<evidence type="ECO:0000259" key="5">
    <source>
        <dbReference type="PROSITE" id="PS50931"/>
    </source>
</evidence>
<dbReference type="SUPFAM" id="SSF53850">
    <property type="entry name" value="Periplasmic binding protein-like II"/>
    <property type="match status" value="1"/>
</dbReference>
<dbReference type="InterPro" id="IPR050389">
    <property type="entry name" value="LysR-type_TF"/>
</dbReference>
<dbReference type="PANTHER" id="PTHR30118">
    <property type="entry name" value="HTH-TYPE TRANSCRIPTIONAL REGULATOR LEUO-RELATED"/>
    <property type="match status" value="1"/>
</dbReference>
<keyword evidence="3" id="KW-0238">DNA-binding</keyword>
<dbReference type="GO" id="GO:0003677">
    <property type="term" value="F:DNA binding"/>
    <property type="evidence" value="ECO:0007669"/>
    <property type="project" value="UniProtKB-KW"/>
</dbReference>
<comment type="similarity">
    <text evidence="1">Belongs to the LysR transcriptional regulatory family.</text>
</comment>
<dbReference type="SUPFAM" id="SSF46785">
    <property type="entry name" value="Winged helix' DNA-binding domain"/>
    <property type="match status" value="1"/>
</dbReference>
<reference evidence="6" key="1">
    <citation type="submission" date="2021-03" db="EMBL/GenBank/DDBJ databases">
        <title>Complete Genome of Pseudoalteromonas xiamenensis STKMTI.2, a new potential marine bacterium producing anti-Vibrio compounds.</title>
        <authorList>
            <person name="Handayani D.P."/>
            <person name="Isnansetyo A."/>
            <person name="Istiqomah I."/>
            <person name="Jumina J."/>
        </authorList>
    </citation>
    <scope>NUCLEOTIDE SEQUENCE</scope>
    <source>
        <strain evidence="6">STKMTI.2</strain>
    </source>
</reference>
<name>A0A975DJK8_9GAMM</name>
<evidence type="ECO:0000313" key="7">
    <source>
        <dbReference type="Proteomes" id="UP000664904"/>
    </source>
</evidence>
<dbReference type="InterPro" id="IPR005119">
    <property type="entry name" value="LysR_subst-bd"/>
</dbReference>
<dbReference type="InterPro" id="IPR037402">
    <property type="entry name" value="YidZ_PBP2"/>
</dbReference>
<keyword evidence="4" id="KW-0804">Transcription</keyword>
<dbReference type="Proteomes" id="UP000664904">
    <property type="component" value="Chromosome"/>
</dbReference>
<organism evidence="6 7">
    <name type="scientific">Pseudoalteromonas xiamenensis</name>
    <dbReference type="NCBI Taxonomy" id="882626"/>
    <lineage>
        <taxon>Bacteria</taxon>
        <taxon>Pseudomonadati</taxon>
        <taxon>Pseudomonadota</taxon>
        <taxon>Gammaproteobacteria</taxon>
        <taxon>Alteromonadales</taxon>
        <taxon>Pseudoalteromonadaceae</taxon>
        <taxon>Pseudoalteromonas</taxon>
    </lineage>
</organism>
<dbReference type="KEGG" id="pxi:J5O05_15845"/>
<dbReference type="EMBL" id="CP072133">
    <property type="protein sequence ID" value="QTH72930.1"/>
    <property type="molecule type" value="Genomic_DNA"/>
</dbReference>
<dbReference type="InterPro" id="IPR000847">
    <property type="entry name" value="LysR_HTH_N"/>
</dbReference>
<evidence type="ECO:0000256" key="4">
    <source>
        <dbReference type="ARBA" id="ARBA00023163"/>
    </source>
</evidence>
<dbReference type="GO" id="GO:0003700">
    <property type="term" value="F:DNA-binding transcription factor activity"/>
    <property type="evidence" value="ECO:0007669"/>
    <property type="project" value="InterPro"/>
</dbReference>
<dbReference type="Pfam" id="PF00126">
    <property type="entry name" value="HTH_1"/>
    <property type="match status" value="1"/>
</dbReference>
<evidence type="ECO:0000256" key="1">
    <source>
        <dbReference type="ARBA" id="ARBA00009437"/>
    </source>
</evidence>
<feature type="domain" description="HTH lysR-type" evidence="5">
    <location>
        <begin position="1"/>
        <end position="52"/>
    </location>
</feature>
<dbReference type="Gene3D" id="3.40.190.10">
    <property type="entry name" value="Periplasmic binding protein-like II"/>
    <property type="match status" value="2"/>
</dbReference>
<keyword evidence="7" id="KW-1185">Reference proteome</keyword>